<reference evidence="4 5" key="1">
    <citation type="submission" date="2021-01" db="EMBL/GenBank/DDBJ databases">
        <title>Whole genome shotgun sequence of Plantactinospora endophytica NBRC 110450.</title>
        <authorList>
            <person name="Komaki H."/>
            <person name="Tamura T."/>
        </authorList>
    </citation>
    <scope>NUCLEOTIDE SEQUENCE [LARGE SCALE GENOMIC DNA]</scope>
    <source>
        <strain evidence="4 5">NBRC 110450</strain>
    </source>
</reference>
<organism evidence="4 5">
    <name type="scientific">Plantactinospora endophytica</name>
    <dbReference type="NCBI Taxonomy" id="673535"/>
    <lineage>
        <taxon>Bacteria</taxon>
        <taxon>Bacillati</taxon>
        <taxon>Actinomycetota</taxon>
        <taxon>Actinomycetes</taxon>
        <taxon>Micromonosporales</taxon>
        <taxon>Micromonosporaceae</taxon>
        <taxon>Plantactinospora</taxon>
    </lineage>
</organism>
<evidence type="ECO:0000256" key="1">
    <source>
        <dbReference type="ARBA" id="ARBA00022679"/>
    </source>
</evidence>
<gene>
    <name evidence="4" type="ORF">Pen02_70240</name>
</gene>
<dbReference type="CDD" id="cd04301">
    <property type="entry name" value="NAT_SF"/>
    <property type="match status" value="1"/>
</dbReference>
<name>A0ABQ4EBI4_9ACTN</name>
<evidence type="ECO:0000259" key="3">
    <source>
        <dbReference type="PROSITE" id="PS51186"/>
    </source>
</evidence>
<dbReference type="PANTHER" id="PTHR43877">
    <property type="entry name" value="AMINOALKYLPHOSPHONATE N-ACETYLTRANSFERASE-RELATED-RELATED"/>
    <property type="match status" value="1"/>
</dbReference>
<dbReference type="Proteomes" id="UP000646749">
    <property type="component" value="Unassembled WGS sequence"/>
</dbReference>
<dbReference type="PROSITE" id="PS51186">
    <property type="entry name" value="GNAT"/>
    <property type="match status" value="1"/>
</dbReference>
<dbReference type="SUPFAM" id="SSF55729">
    <property type="entry name" value="Acyl-CoA N-acyltransferases (Nat)"/>
    <property type="match status" value="1"/>
</dbReference>
<dbReference type="InterPro" id="IPR000182">
    <property type="entry name" value="GNAT_dom"/>
</dbReference>
<protein>
    <submittedName>
        <fullName evidence="4">N-acetyltransferase</fullName>
    </submittedName>
</protein>
<dbReference type="InterPro" id="IPR050832">
    <property type="entry name" value="Bact_Acetyltransf"/>
</dbReference>
<comment type="caution">
    <text evidence="4">The sequence shown here is derived from an EMBL/GenBank/DDBJ whole genome shotgun (WGS) entry which is preliminary data.</text>
</comment>
<dbReference type="PANTHER" id="PTHR43877:SF1">
    <property type="entry name" value="ACETYLTRANSFERASE"/>
    <property type="match status" value="1"/>
</dbReference>
<proteinExistence type="predicted"/>
<sequence>MVSFRAATGEDAEDVAALHAESWRRHYRGAYADSFLDGDVLADRRAVWSARLTEPAPDGVTLVAEIDSELAGFVHVVLDQDARWGSLVDNLHVYPAHHRHGIGAGLMHRAAGTVLDRGATDAMYLWVLEQNTAAQSFYTAVGGRIAERSYVEPPGDAPGRLNGRPAKLRCVWPDVRDLLSRQR</sequence>
<accession>A0ABQ4EBI4</accession>
<evidence type="ECO:0000313" key="4">
    <source>
        <dbReference type="EMBL" id="GIG92088.1"/>
    </source>
</evidence>
<dbReference type="EMBL" id="BONW01000041">
    <property type="protein sequence ID" value="GIG92088.1"/>
    <property type="molecule type" value="Genomic_DNA"/>
</dbReference>
<evidence type="ECO:0000313" key="5">
    <source>
        <dbReference type="Proteomes" id="UP000646749"/>
    </source>
</evidence>
<dbReference type="InterPro" id="IPR016181">
    <property type="entry name" value="Acyl_CoA_acyltransferase"/>
</dbReference>
<keyword evidence="1" id="KW-0808">Transferase</keyword>
<dbReference type="Gene3D" id="3.40.630.30">
    <property type="match status" value="1"/>
</dbReference>
<dbReference type="Pfam" id="PF00583">
    <property type="entry name" value="Acetyltransf_1"/>
    <property type="match status" value="1"/>
</dbReference>
<keyword evidence="5" id="KW-1185">Reference proteome</keyword>
<evidence type="ECO:0000256" key="2">
    <source>
        <dbReference type="ARBA" id="ARBA00023315"/>
    </source>
</evidence>
<keyword evidence="2" id="KW-0012">Acyltransferase</keyword>
<feature type="domain" description="N-acetyltransferase" evidence="3">
    <location>
        <begin position="2"/>
        <end position="167"/>
    </location>
</feature>